<keyword evidence="8" id="KW-1185">Reference proteome</keyword>
<dbReference type="GO" id="GO:0043190">
    <property type="term" value="C:ATP-binding cassette (ABC) transporter complex"/>
    <property type="evidence" value="ECO:0007669"/>
    <property type="project" value="InterPro"/>
</dbReference>
<dbReference type="Pfam" id="PF01061">
    <property type="entry name" value="ABC2_membrane"/>
    <property type="match status" value="1"/>
</dbReference>
<keyword evidence="3 5" id="KW-1133">Transmembrane helix</keyword>
<dbReference type="KEGG" id="ceu:A7L45_08910"/>
<feature type="transmembrane region" description="Helical" evidence="5">
    <location>
        <begin position="94"/>
        <end position="121"/>
    </location>
</feature>
<comment type="subcellular location">
    <subcellularLocation>
        <location evidence="5">Cell membrane</location>
        <topology evidence="5">Multi-pass membrane protein</topology>
    </subcellularLocation>
    <subcellularLocation>
        <location evidence="1">Membrane</location>
        <topology evidence="1">Multi-pass membrane protein</topology>
    </subcellularLocation>
</comment>
<comment type="similarity">
    <text evidence="5">Belongs to the ABC-2 integral membrane protein family.</text>
</comment>
<feature type="transmembrane region" description="Helical" evidence="5">
    <location>
        <begin position="20"/>
        <end position="40"/>
    </location>
</feature>
<keyword evidence="5" id="KW-1003">Cell membrane</keyword>
<dbReference type="PRINTS" id="PR00164">
    <property type="entry name" value="ABC2TRNSPORT"/>
</dbReference>
<feature type="transmembrane region" description="Helical" evidence="5">
    <location>
        <begin position="127"/>
        <end position="151"/>
    </location>
</feature>
<dbReference type="OrthoDB" id="9788252at2"/>
<evidence type="ECO:0000256" key="2">
    <source>
        <dbReference type="ARBA" id="ARBA00022692"/>
    </source>
</evidence>
<gene>
    <name evidence="7" type="ORF">A7L45_08910</name>
</gene>
<keyword evidence="4 5" id="KW-0472">Membrane</keyword>
<feature type="transmembrane region" description="Helical" evidence="5">
    <location>
        <begin position="163"/>
        <end position="182"/>
    </location>
</feature>
<dbReference type="EMBL" id="CP015756">
    <property type="protein sequence ID" value="APC40178.1"/>
    <property type="molecule type" value="Genomic_DNA"/>
</dbReference>
<dbReference type="InterPro" id="IPR000412">
    <property type="entry name" value="ABC_2_transport"/>
</dbReference>
<dbReference type="AlphaFoldDB" id="A0A1J0GFM8"/>
<dbReference type="RefSeq" id="WP_071612469.1">
    <property type="nucleotide sequence ID" value="NZ_CP015756.1"/>
</dbReference>
<evidence type="ECO:0000313" key="7">
    <source>
        <dbReference type="EMBL" id="APC40178.1"/>
    </source>
</evidence>
<dbReference type="PANTHER" id="PTHR43229:SF2">
    <property type="entry name" value="NODULATION PROTEIN J"/>
    <property type="match status" value="1"/>
</dbReference>
<evidence type="ECO:0000256" key="1">
    <source>
        <dbReference type="ARBA" id="ARBA00004141"/>
    </source>
</evidence>
<feature type="transmembrane region" description="Helical" evidence="5">
    <location>
        <begin position="52"/>
        <end position="73"/>
    </location>
</feature>
<dbReference type="GO" id="GO:0140359">
    <property type="term" value="F:ABC-type transporter activity"/>
    <property type="evidence" value="ECO:0007669"/>
    <property type="project" value="InterPro"/>
</dbReference>
<feature type="domain" description="ABC transmembrane type-2" evidence="6">
    <location>
        <begin position="16"/>
        <end position="261"/>
    </location>
</feature>
<keyword evidence="5" id="KW-0813">Transport</keyword>
<dbReference type="InterPro" id="IPR047817">
    <property type="entry name" value="ABC2_TM_bact-type"/>
</dbReference>
<evidence type="ECO:0000259" key="6">
    <source>
        <dbReference type="PROSITE" id="PS51012"/>
    </source>
</evidence>
<dbReference type="STRING" id="1552.A7L45_08910"/>
<dbReference type="InterPro" id="IPR051784">
    <property type="entry name" value="Nod_factor_ABC_transporter"/>
</dbReference>
<sequence>MDIIVALWFRNIKIFTRNRVQLVFTIIMPFFFLYVFSAIFKNDSIQNPVNYMLAGIVITTVFQTSLTIATSTIEDIVSGFMKEVLVSPVKRIQIAAGQLLSAATIATMQGIIILFIGYFIGLKFTSIITPFAVIGVMIVVGLVFSGLGLFLATLVKDSQTFQIVVTAITMPLTFLCGAYIPLSLLPKVLQYVAYFNPMTYTTAFFRTIILEKTNLTTQQLIAEQLAFKIGDFVITPIISMVIVLIFGLIFLLLSTFVFSRVDFSKINRSKSKEADIFS</sequence>
<name>A0A1J0GFM8_9CLOT</name>
<evidence type="ECO:0000256" key="4">
    <source>
        <dbReference type="ARBA" id="ARBA00023136"/>
    </source>
</evidence>
<feature type="transmembrane region" description="Helical" evidence="5">
    <location>
        <begin position="237"/>
        <end position="258"/>
    </location>
</feature>
<evidence type="ECO:0000313" key="8">
    <source>
        <dbReference type="Proteomes" id="UP000182569"/>
    </source>
</evidence>
<dbReference type="PANTHER" id="PTHR43229">
    <property type="entry name" value="NODULATION PROTEIN J"/>
    <property type="match status" value="1"/>
</dbReference>
<dbReference type="Proteomes" id="UP000182569">
    <property type="component" value="Chromosome"/>
</dbReference>
<evidence type="ECO:0000256" key="5">
    <source>
        <dbReference type="RuleBase" id="RU361157"/>
    </source>
</evidence>
<protein>
    <recommendedName>
        <fullName evidence="5">Transport permease protein</fullName>
    </recommendedName>
</protein>
<evidence type="ECO:0000256" key="3">
    <source>
        <dbReference type="ARBA" id="ARBA00022989"/>
    </source>
</evidence>
<dbReference type="InterPro" id="IPR013525">
    <property type="entry name" value="ABC2_TM"/>
</dbReference>
<dbReference type="PROSITE" id="PS51012">
    <property type="entry name" value="ABC_TM2"/>
    <property type="match status" value="1"/>
</dbReference>
<reference evidence="8" key="1">
    <citation type="journal article" date="2016" name="Front. Microbiol.">
        <title>Complete Genome Sequence of Clostridium estertheticum DSM 8809, a Microbe Identified in Spoiled Vacuum Packed Beef.</title>
        <authorList>
            <person name="Yu Z."/>
            <person name="Gunn L."/>
            <person name="Brennan E."/>
            <person name="Reid R."/>
            <person name="Wall P.G."/>
            <person name="Gaora O.P."/>
            <person name="Hurley D."/>
            <person name="Bolton D."/>
            <person name="Fanning S."/>
        </authorList>
    </citation>
    <scope>NUCLEOTIDE SEQUENCE [LARGE SCALE GENOMIC DNA]</scope>
    <source>
        <strain evidence="8">DSM 8809</strain>
    </source>
</reference>
<organism evidence="7 8">
    <name type="scientific">Clostridium estertheticum subsp. estertheticum</name>
    <dbReference type="NCBI Taxonomy" id="1552"/>
    <lineage>
        <taxon>Bacteria</taxon>
        <taxon>Bacillati</taxon>
        <taxon>Bacillota</taxon>
        <taxon>Clostridia</taxon>
        <taxon>Eubacteriales</taxon>
        <taxon>Clostridiaceae</taxon>
        <taxon>Clostridium</taxon>
    </lineage>
</organism>
<keyword evidence="2 5" id="KW-0812">Transmembrane</keyword>
<proteinExistence type="inferred from homology"/>
<accession>A0A1J0GFM8</accession>
<dbReference type="PIRSF" id="PIRSF006648">
    <property type="entry name" value="DrrB"/>
    <property type="match status" value="1"/>
</dbReference>